<reference evidence="2" key="1">
    <citation type="journal article" date="2020" name="Stud. Mycol.">
        <title>101 Dothideomycetes genomes: a test case for predicting lifestyles and emergence of pathogens.</title>
        <authorList>
            <person name="Haridas S."/>
            <person name="Albert R."/>
            <person name="Binder M."/>
            <person name="Bloem J."/>
            <person name="Labutti K."/>
            <person name="Salamov A."/>
            <person name="Andreopoulos B."/>
            <person name="Baker S."/>
            <person name="Barry K."/>
            <person name="Bills G."/>
            <person name="Bluhm B."/>
            <person name="Cannon C."/>
            <person name="Castanera R."/>
            <person name="Culley D."/>
            <person name="Daum C."/>
            <person name="Ezra D."/>
            <person name="Gonzalez J."/>
            <person name="Henrissat B."/>
            <person name="Kuo A."/>
            <person name="Liang C."/>
            <person name="Lipzen A."/>
            <person name="Lutzoni F."/>
            <person name="Magnuson J."/>
            <person name="Mondo S."/>
            <person name="Nolan M."/>
            <person name="Ohm R."/>
            <person name="Pangilinan J."/>
            <person name="Park H.-J."/>
            <person name="Ramirez L."/>
            <person name="Alfaro M."/>
            <person name="Sun H."/>
            <person name="Tritt A."/>
            <person name="Yoshinaga Y."/>
            <person name="Zwiers L.-H."/>
            <person name="Turgeon B."/>
            <person name="Goodwin S."/>
            <person name="Spatafora J."/>
            <person name="Crous P."/>
            <person name="Grigoriev I."/>
        </authorList>
    </citation>
    <scope>NUCLEOTIDE SEQUENCE</scope>
    <source>
        <strain evidence="2">CBS 175.79</strain>
    </source>
</reference>
<sequence>MPARMPARRTHATPTRTHTDNPTTATSTATATATVAVALSAIAIAIAPEPATATATTAAITKGIRHRYRHTPRTMPILHKATTYHFTTNLPVYLPTYLRALGDGVLDTRQWAPNFLHRSPYPFPPRSPNFQIPNSQFLILISTHAISMSNSPFFQSALSTAMRPYQGGYGPAKNKAFPDEATRASWYY</sequence>
<feature type="region of interest" description="Disordered" evidence="1">
    <location>
        <begin position="1"/>
        <end position="27"/>
    </location>
</feature>
<feature type="compositionally biased region" description="Low complexity" evidence="1">
    <location>
        <begin position="12"/>
        <end position="27"/>
    </location>
</feature>
<dbReference type="RefSeq" id="XP_033385620.1">
    <property type="nucleotide sequence ID" value="XM_033521219.1"/>
</dbReference>
<keyword evidence="3" id="KW-1185">Reference proteome</keyword>
<dbReference type="Proteomes" id="UP000799778">
    <property type="component" value="Unassembled WGS sequence"/>
</dbReference>
<dbReference type="AlphaFoldDB" id="A0A6A5XX44"/>
<gene>
    <name evidence="2" type="ORF">BU24DRAFT_147443</name>
</gene>
<name>A0A6A5XX44_9PLEO</name>
<evidence type="ECO:0000313" key="3">
    <source>
        <dbReference type="Proteomes" id="UP000799778"/>
    </source>
</evidence>
<feature type="compositionally biased region" description="Basic residues" evidence="1">
    <location>
        <begin position="1"/>
        <end position="11"/>
    </location>
</feature>
<dbReference type="EMBL" id="ML978068">
    <property type="protein sequence ID" value="KAF2017281.1"/>
    <property type="molecule type" value="Genomic_DNA"/>
</dbReference>
<protein>
    <submittedName>
        <fullName evidence="2">Uncharacterized protein</fullName>
    </submittedName>
</protein>
<accession>A0A6A5XX44</accession>
<proteinExistence type="predicted"/>
<organism evidence="2 3">
    <name type="scientific">Aaosphaeria arxii CBS 175.79</name>
    <dbReference type="NCBI Taxonomy" id="1450172"/>
    <lineage>
        <taxon>Eukaryota</taxon>
        <taxon>Fungi</taxon>
        <taxon>Dikarya</taxon>
        <taxon>Ascomycota</taxon>
        <taxon>Pezizomycotina</taxon>
        <taxon>Dothideomycetes</taxon>
        <taxon>Pleosporomycetidae</taxon>
        <taxon>Pleosporales</taxon>
        <taxon>Pleosporales incertae sedis</taxon>
        <taxon>Aaosphaeria</taxon>
    </lineage>
</organism>
<evidence type="ECO:0000256" key="1">
    <source>
        <dbReference type="SAM" id="MobiDB-lite"/>
    </source>
</evidence>
<dbReference type="GeneID" id="54278616"/>
<evidence type="ECO:0000313" key="2">
    <source>
        <dbReference type="EMBL" id="KAF2017281.1"/>
    </source>
</evidence>